<dbReference type="Proteomes" id="UP001164929">
    <property type="component" value="Chromosome 16"/>
</dbReference>
<evidence type="ECO:0000313" key="2">
    <source>
        <dbReference type="Proteomes" id="UP001164929"/>
    </source>
</evidence>
<organism evidence="1 2">
    <name type="scientific">Populus alba x Populus x berolinensis</name>
    <dbReference type="NCBI Taxonomy" id="444605"/>
    <lineage>
        <taxon>Eukaryota</taxon>
        <taxon>Viridiplantae</taxon>
        <taxon>Streptophyta</taxon>
        <taxon>Embryophyta</taxon>
        <taxon>Tracheophyta</taxon>
        <taxon>Spermatophyta</taxon>
        <taxon>Magnoliopsida</taxon>
        <taxon>eudicotyledons</taxon>
        <taxon>Gunneridae</taxon>
        <taxon>Pentapetalae</taxon>
        <taxon>rosids</taxon>
        <taxon>fabids</taxon>
        <taxon>Malpighiales</taxon>
        <taxon>Salicaceae</taxon>
        <taxon>Saliceae</taxon>
        <taxon>Populus</taxon>
    </lineage>
</organism>
<accession>A0AAD6LIZ6</accession>
<name>A0AAD6LIZ6_9ROSI</name>
<reference evidence="1 2" key="1">
    <citation type="journal article" date="2023" name="Mol. Ecol. Resour.">
        <title>Chromosome-level genome assembly of a triploid poplar Populus alba 'Berolinensis'.</title>
        <authorList>
            <person name="Chen S."/>
            <person name="Yu Y."/>
            <person name="Wang X."/>
            <person name="Wang S."/>
            <person name="Zhang T."/>
            <person name="Zhou Y."/>
            <person name="He R."/>
            <person name="Meng N."/>
            <person name="Wang Y."/>
            <person name="Liu W."/>
            <person name="Liu Z."/>
            <person name="Liu J."/>
            <person name="Guo Q."/>
            <person name="Huang H."/>
            <person name="Sederoff R.R."/>
            <person name="Wang G."/>
            <person name="Qu G."/>
            <person name="Chen S."/>
        </authorList>
    </citation>
    <scope>NUCLEOTIDE SEQUENCE [LARGE SCALE GENOMIC DNA]</scope>
    <source>
        <strain evidence="1">SC-2020</strain>
    </source>
</reference>
<evidence type="ECO:0000313" key="1">
    <source>
        <dbReference type="EMBL" id="KAJ6968006.1"/>
    </source>
</evidence>
<protein>
    <submittedName>
        <fullName evidence="1">Uncharacterized protein</fullName>
    </submittedName>
</protein>
<dbReference type="EMBL" id="JAQIZT010000016">
    <property type="protein sequence ID" value="KAJ6968006.1"/>
    <property type="molecule type" value="Genomic_DNA"/>
</dbReference>
<sequence>MLYHIRNQLQINFGAFHYIYFQFINFYVVDFFPLATECYCLQFGEVSPSVCIRLCEAKMGKK</sequence>
<dbReference type="AlphaFoldDB" id="A0AAD6LIZ6"/>
<proteinExistence type="predicted"/>
<comment type="caution">
    <text evidence="1">The sequence shown here is derived from an EMBL/GenBank/DDBJ whole genome shotgun (WGS) entry which is preliminary data.</text>
</comment>
<gene>
    <name evidence="1" type="ORF">NC653_036063</name>
</gene>
<keyword evidence="2" id="KW-1185">Reference proteome</keyword>